<dbReference type="UniPathway" id="UPA00253">
    <property type="reaction ID" value="UER00327"/>
</dbReference>
<dbReference type="EC" id="2.5.1.72" evidence="3 10"/>
<keyword evidence="12" id="KW-1185">Reference proteome</keyword>
<keyword evidence="4" id="KW-0004">4Fe-4S</keyword>
<evidence type="ECO:0000256" key="3">
    <source>
        <dbReference type="ARBA" id="ARBA00012669"/>
    </source>
</evidence>
<keyword evidence="7" id="KW-0479">Metal-binding</keyword>
<keyword evidence="5" id="KW-0662">Pyridine nucleotide biosynthesis</keyword>
<name>A0A6M1RVX1_9BACT</name>
<dbReference type="EMBL" id="JAAKYA010000053">
    <property type="protein sequence ID" value="NGO39494.1"/>
    <property type="molecule type" value="Genomic_DNA"/>
</dbReference>
<protein>
    <recommendedName>
        <fullName evidence="3 10">Quinolinate synthase</fullName>
        <ecNumber evidence="3 10">2.5.1.72</ecNumber>
    </recommendedName>
</protein>
<dbReference type="Proteomes" id="UP000477311">
    <property type="component" value="Unassembled WGS sequence"/>
</dbReference>
<evidence type="ECO:0000256" key="6">
    <source>
        <dbReference type="ARBA" id="ARBA00022679"/>
    </source>
</evidence>
<gene>
    <name evidence="11" type="primary">nadA</name>
    <name evidence="11" type="ORF">G4L39_08810</name>
</gene>
<dbReference type="GO" id="GO:0008987">
    <property type="term" value="F:quinolinate synthetase A activity"/>
    <property type="evidence" value="ECO:0007669"/>
    <property type="project" value="UniProtKB-UniRule"/>
</dbReference>
<evidence type="ECO:0000256" key="5">
    <source>
        <dbReference type="ARBA" id="ARBA00022642"/>
    </source>
</evidence>
<sequence>MPGTIVEPTERVRPAPTVPACDPVQREPLTREILELKRRLNAVILAHNYQVPEIQDLADFVGDSLGLSQQAARTRADVIVFCGVRFMAETAKILNPDKLVILPDMDAGCSLEESCPADQLAALQRTNPNFYTIAYINCSAAVKALSDVICTSGNAEKIVRAAPADRDLLFVPDENLGQWVMERTGRPMTLWRGNCYAHVEFRRESLLRLKARHPRARVVVHPESLREVRDLADVICSTEQMIHWCKASPDREFIIVTESGILHRLRKECPDKVFHCAPAFDVNRMPSDACRCSECKYMKLNTLEKLRDCMRRLYPRIELPRDLIERARKPIERMLEITARN</sequence>
<dbReference type="Pfam" id="PF02445">
    <property type="entry name" value="NadA"/>
    <property type="match status" value="1"/>
</dbReference>
<dbReference type="SUPFAM" id="SSF142754">
    <property type="entry name" value="NadA-like"/>
    <property type="match status" value="1"/>
</dbReference>
<dbReference type="NCBIfam" id="TIGR00550">
    <property type="entry name" value="nadA"/>
    <property type="match status" value="1"/>
</dbReference>
<keyword evidence="6" id="KW-0808">Transferase</keyword>
<dbReference type="PANTHER" id="PTHR30573:SF0">
    <property type="entry name" value="QUINOLINATE SYNTHASE, CHLOROPLASTIC"/>
    <property type="match status" value="1"/>
</dbReference>
<dbReference type="GO" id="GO:0051539">
    <property type="term" value="F:4 iron, 4 sulfur cluster binding"/>
    <property type="evidence" value="ECO:0007669"/>
    <property type="project" value="UniProtKB-KW"/>
</dbReference>
<dbReference type="GO" id="GO:0005829">
    <property type="term" value="C:cytosol"/>
    <property type="evidence" value="ECO:0007669"/>
    <property type="project" value="TreeGrafter"/>
</dbReference>
<evidence type="ECO:0000256" key="2">
    <source>
        <dbReference type="ARBA" id="ARBA00005065"/>
    </source>
</evidence>
<accession>A0A6M1RVX1</accession>
<evidence type="ECO:0000256" key="10">
    <source>
        <dbReference type="NCBIfam" id="TIGR00550"/>
    </source>
</evidence>
<evidence type="ECO:0000256" key="8">
    <source>
        <dbReference type="ARBA" id="ARBA00023004"/>
    </source>
</evidence>
<evidence type="ECO:0000313" key="12">
    <source>
        <dbReference type="Proteomes" id="UP000477311"/>
    </source>
</evidence>
<keyword evidence="9" id="KW-0411">Iron-sulfur</keyword>
<comment type="caution">
    <text evidence="11">The sequence shown here is derived from an EMBL/GenBank/DDBJ whole genome shotgun (WGS) entry which is preliminary data.</text>
</comment>
<dbReference type="NCBIfam" id="NF006878">
    <property type="entry name" value="PRK09375.1-2"/>
    <property type="match status" value="1"/>
</dbReference>
<dbReference type="RefSeq" id="WP_165107545.1">
    <property type="nucleotide sequence ID" value="NZ_JAAKYA010000053.1"/>
</dbReference>
<organism evidence="11 12">
    <name type="scientific">Limisphaera ngatamarikiensis</name>
    <dbReference type="NCBI Taxonomy" id="1324935"/>
    <lineage>
        <taxon>Bacteria</taxon>
        <taxon>Pseudomonadati</taxon>
        <taxon>Verrucomicrobiota</taxon>
        <taxon>Verrucomicrobiia</taxon>
        <taxon>Limisphaerales</taxon>
        <taxon>Limisphaeraceae</taxon>
        <taxon>Limisphaera</taxon>
    </lineage>
</organism>
<evidence type="ECO:0000256" key="1">
    <source>
        <dbReference type="ARBA" id="ARBA00001966"/>
    </source>
</evidence>
<evidence type="ECO:0000313" key="11">
    <source>
        <dbReference type="EMBL" id="NGO39494.1"/>
    </source>
</evidence>
<evidence type="ECO:0000256" key="9">
    <source>
        <dbReference type="ARBA" id="ARBA00023014"/>
    </source>
</evidence>
<evidence type="ECO:0000256" key="7">
    <source>
        <dbReference type="ARBA" id="ARBA00022723"/>
    </source>
</evidence>
<dbReference type="PANTHER" id="PTHR30573">
    <property type="entry name" value="QUINOLINATE SYNTHETASE A"/>
    <property type="match status" value="1"/>
</dbReference>
<dbReference type="AlphaFoldDB" id="A0A6M1RVX1"/>
<dbReference type="GO" id="GO:0034628">
    <property type="term" value="P:'de novo' NAD+ biosynthetic process from L-aspartate"/>
    <property type="evidence" value="ECO:0007669"/>
    <property type="project" value="TreeGrafter"/>
</dbReference>
<comment type="cofactor">
    <cofactor evidence="1">
        <name>[4Fe-4S] cluster</name>
        <dbReference type="ChEBI" id="CHEBI:49883"/>
    </cofactor>
</comment>
<dbReference type="InterPro" id="IPR036094">
    <property type="entry name" value="NadA_sf"/>
</dbReference>
<comment type="pathway">
    <text evidence="2">Cofactor biosynthesis; NAD(+) biosynthesis; quinolinate from iminoaspartate: step 1/1.</text>
</comment>
<evidence type="ECO:0000256" key="4">
    <source>
        <dbReference type="ARBA" id="ARBA00022485"/>
    </source>
</evidence>
<keyword evidence="8" id="KW-0408">Iron</keyword>
<dbReference type="GO" id="GO:0046872">
    <property type="term" value="F:metal ion binding"/>
    <property type="evidence" value="ECO:0007669"/>
    <property type="project" value="UniProtKB-KW"/>
</dbReference>
<dbReference type="Gene3D" id="3.40.50.10800">
    <property type="entry name" value="NadA-like"/>
    <property type="match status" value="3"/>
</dbReference>
<proteinExistence type="predicted"/>
<reference evidence="11 12" key="1">
    <citation type="submission" date="2020-02" db="EMBL/GenBank/DDBJ databases">
        <title>Draft genome sequence of Limisphaera ngatamarikiensis NGM72.4T, a thermophilic Verrucomicrobia grouped in subdivision 3.</title>
        <authorList>
            <person name="Carere C.R."/>
            <person name="Steen J."/>
            <person name="Hugenholtz P."/>
            <person name="Stott M.B."/>
        </authorList>
    </citation>
    <scope>NUCLEOTIDE SEQUENCE [LARGE SCALE GENOMIC DNA]</scope>
    <source>
        <strain evidence="11 12">NGM72.4</strain>
    </source>
</reference>
<dbReference type="InterPro" id="IPR003473">
    <property type="entry name" value="NadA"/>
</dbReference>